<dbReference type="PANTHER" id="PTHR43877:SF2">
    <property type="entry name" value="AMINOALKYLPHOSPHONATE N-ACETYLTRANSFERASE-RELATED"/>
    <property type="match status" value="1"/>
</dbReference>
<evidence type="ECO:0000313" key="4">
    <source>
        <dbReference type="EMBL" id="AQU65570.1"/>
    </source>
</evidence>
<dbReference type="SUPFAM" id="SSF55729">
    <property type="entry name" value="Acyl-CoA N-acyltransferases (Nat)"/>
    <property type="match status" value="1"/>
</dbReference>
<evidence type="ECO:0000313" key="5">
    <source>
        <dbReference type="Proteomes" id="UP000189677"/>
    </source>
</evidence>
<evidence type="ECO:0000256" key="1">
    <source>
        <dbReference type="ARBA" id="ARBA00022679"/>
    </source>
</evidence>
<dbReference type="InterPro" id="IPR050832">
    <property type="entry name" value="Bact_Acetyltransf"/>
</dbReference>
<dbReference type="AlphaFoldDB" id="A0A1U9QN15"/>
<evidence type="ECO:0000259" key="3">
    <source>
        <dbReference type="PROSITE" id="PS51186"/>
    </source>
</evidence>
<sequence>MAASVSHERISVRRRDTSDLDACVRVLAEVHRSDGYPVNWPTDPAGWLTPPGSPAEPPAVWVALLDGVVVGHICLSPARPDDAAPALWSGRTGIGPERTAVVSRLFVSPKARGHGIGALLLGETVRDARVRGLHPVLDVVTSDRSAAALYERQGWTLMATGEQRWGPEQTVRVHCYTAPS</sequence>
<reference evidence="4 5" key="1">
    <citation type="submission" date="2016-11" db="EMBL/GenBank/DDBJ databases">
        <title>Complete genome sequence of Streptomyces niveus SCSIO 3406.</title>
        <authorList>
            <person name="Zhu Q."/>
            <person name="Cheng W."/>
            <person name="Song Y."/>
            <person name="Li Q."/>
            <person name="Ju J."/>
        </authorList>
    </citation>
    <scope>NUCLEOTIDE SEQUENCE [LARGE SCALE GENOMIC DNA]</scope>
    <source>
        <strain evidence="4 5">SCSIO 3406</strain>
    </source>
</reference>
<dbReference type="PROSITE" id="PS51186">
    <property type="entry name" value="GNAT"/>
    <property type="match status" value="1"/>
</dbReference>
<gene>
    <name evidence="4" type="ORF">BBN63_04270</name>
</gene>
<dbReference type="Gene3D" id="3.40.630.30">
    <property type="match status" value="1"/>
</dbReference>
<keyword evidence="2" id="KW-0012">Acyltransferase</keyword>
<evidence type="ECO:0000256" key="2">
    <source>
        <dbReference type="ARBA" id="ARBA00023315"/>
    </source>
</evidence>
<dbReference type="Proteomes" id="UP000189677">
    <property type="component" value="Chromosome"/>
</dbReference>
<protein>
    <submittedName>
        <fullName evidence="4">GNAT family N-acetyltransferase</fullName>
    </submittedName>
</protein>
<dbReference type="Pfam" id="PF00583">
    <property type="entry name" value="Acetyltransf_1"/>
    <property type="match status" value="1"/>
</dbReference>
<dbReference type="CDD" id="cd04301">
    <property type="entry name" value="NAT_SF"/>
    <property type="match status" value="1"/>
</dbReference>
<dbReference type="EMBL" id="CP018047">
    <property type="protein sequence ID" value="AQU65570.1"/>
    <property type="molecule type" value="Genomic_DNA"/>
</dbReference>
<dbReference type="InterPro" id="IPR016181">
    <property type="entry name" value="Acyl_CoA_acyltransferase"/>
</dbReference>
<dbReference type="GO" id="GO:0016747">
    <property type="term" value="F:acyltransferase activity, transferring groups other than amino-acyl groups"/>
    <property type="evidence" value="ECO:0007669"/>
    <property type="project" value="InterPro"/>
</dbReference>
<proteinExistence type="predicted"/>
<keyword evidence="5" id="KW-1185">Reference proteome</keyword>
<dbReference type="PANTHER" id="PTHR43877">
    <property type="entry name" value="AMINOALKYLPHOSPHONATE N-ACETYLTRANSFERASE-RELATED-RELATED"/>
    <property type="match status" value="1"/>
</dbReference>
<dbReference type="InterPro" id="IPR000182">
    <property type="entry name" value="GNAT_dom"/>
</dbReference>
<organism evidence="4 5">
    <name type="scientific">Streptomyces niveus</name>
    <name type="common">Streptomyces spheroides</name>
    <dbReference type="NCBI Taxonomy" id="193462"/>
    <lineage>
        <taxon>Bacteria</taxon>
        <taxon>Bacillati</taxon>
        <taxon>Actinomycetota</taxon>
        <taxon>Actinomycetes</taxon>
        <taxon>Kitasatosporales</taxon>
        <taxon>Streptomycetaceae</taxon>
        <taxon>Streptomyces</taxon>
    </lineage>
</organism>
<accession>A0A1U9QN15</accession>
<feature type="domain" description="N-acetyltransferase" evidence="3">
    <location>
        <begin position="10"/>
        <end position="178"/>
    </location>
</feature>
<dbReference type="KEGG" id="snw:BBN63_04270"/>
<name>A0A1U9QN15_STRNV</name>
<keyword evidence="1 4" id="KW-0808">Transferase</keyword>